<dbReference type="EMBL" id="SAXA01000035">
    <property type="protein sequence ID" value="RXQ87057.1"/>
    <property type="molecule type" value="Genomic_DNA"/>
</dbReference>
<keyword evidence="5" id="KW-1185">Reference proteome</keyword>
<gene>
    <name evidence="4" type="ORF">EO244_16745</name>
</gene>
<evidence type="ECO:0000259" key="2">
    <source>
        <dbReference type="Pfam" id="PF01548"/>
    </source>
</evidence>
<dbReference type="GO" id="GO:0003677">
    <property type="term" value="F:DNA binding"/>
    <property type="evidence" value="ECO:0007669"/>
    <property type="project" value="InterPro"/>
</dbReference>
<dbReference type="InterPro" id="IPR047650">
    <property type="entry name" value="Transpos_IS110"/>
</dbReference>
<feature type="domain" description="Transposase IS110-like N-terminal" evidence="2">
    <location>
        <begin position="18"/>
        <end position="162"/>
    </location>
</feature>
<dbReference type="Proteomes" id="UP000289703">
    <property type="component" value="Unassembled WGS sequence"/>
</dbReference>
<evidence type="ECO:0000313" key="4">
    <source>
        <dbReference type="EMBL" id="RXQ87057.1"/>
    </source>
</evidence>
<dbReference type="OrthoDB" id="964423at2"/>
<reference evidence="4 5" key="1">
    <citation type="submission" date="2019-01" db="EMBL/GenBank/DDBJ databases">
        <title>Ancylomarina salipaludis sp. nov., isolated from a salt marsh.</title>
        <authorList>
            <person name="Yoon J.-H."/>
        </authorList>
    </citation>
    <scope>NUCLEOTIDE SEQUENCE [LARGE SCALE GENOMIC DNA]</scope>
    <source>
        <strain evidence="4 5">SHSM-M15</strain>
    </source>
</reference>
<evidence type="ECO:0000259" key="3">
    <source>
        <dbReference type="Pfam" id="PF02371"/>
    </source>
</evidence>
<dbReference type="PANTHER" id="PTHR33055:SF13">
    <property type="entry name" value="TRANSPOSASE"/>
    <property type="match status" value="1"/>
</dbReference>
<dbReference type="Pfam" id="PF01548">
    <property type="entry name" value="DEDD_Tnp_IS110"/>
    <property type="match status" value="1"/>
</dbReference>
<organism evidence="4 5">
    <name type="scientific">Ancylomarina salipaludis</name>
    <dbReference type="NCBI Taxonomy" id="2501299"/>
    <lineage>
        <taxon>Bacteria</taxon>
        <taxon>Pseudomonadati</taxon>
        <taxon>Bacteroidota</taxon>
        <taxon>Bacteroidia</taxon>
        <taxon>Marinilabiliales</taxon>
        <taxon>Marinifilaceae</taxon>
        <taxon>Ancylomarina</taxon>
    </lineage>
</organism>
<dbReference type="GO" id="GO:0004803">
    <property type="term" value="F:transposase activity"/>
    <property type="evidence" value="ECO:0007669"/>
    <property type="project" value="InterPro"/>
</dbReference>
<evidence type="ECO:0000313" key="5">
    <source>
        <dbReference type="Proteomes" id="UP000289703"/>
    </source>
</evidence>
<proteinExistence type="predicted"/>
<dbReference type="Pfam" id="PF02371">
    <property type="entry name" value="Transposase_20"/>
    <property type="match status" value="1"/>
</dbReference>
<feature type="coiled-coil region" evidence="1">
    <location>
        <begin position="199"/>
        <end position="226"/>
    </location>
</feature>
<feature type="domain" description="Transposase IS116/IS110/IS902 C-terminal" evidence="3">
    <location>
        <begin position="233"/>
        <end position="318"/>
    </location>
</feature>
<protein>
    <submittedName>
        <fullName evidence="4">IS110 family transposase</fullName>
    </submittedName>
</protein>
<dbReference type="GO" id="GO:0006313">
    <property type="term" value="P:DNA transposition"/>
    <property type="evidence" value="ECO:0007669"/>
    <property type="project" value="InterPro"/>
</dbReference>
<sequence length="356" mass="40854">MRTQVIKKIDFSEQNLYIGLDVHKKSWQVTVLSEAICLKTFTSPPEPNSLFHFMECNFPGASYYSAYEAGFSGYATHRQLNALGIENIVVNPADIPRRDKDSHYKTDKSDSRMIAEALRAGLLKGIYVFDPESEGFRGLFRSRLALAKDIRRTKGRIKGFLAFKSISIPGEFIRNPKSSKYLNWLKGLDFQFPTARIQLDQLINNLLFLMEQRRMLEQKLRDTARKRDRHLFKILQTVPGIGPITAIGIMAEIGEIGRFKHFKQFASYVGLVPRLHQSGEKDQTGSITYRSNNYLRPLLIESAWQAVRADPAMLKYYQENCLKGNAKKAIVKVARKLLSKIMHVMRNRVKYERGIA</sequence>
<keyword evidence="1" id="KW-0175">Coiled coil</keyword>
<dbReference type="AlphaFoldDB" id="A0A4Q1JHI2"/>
<comment type="caution">
    <text evidence="4">The sequence shown here is derived from an EMBL/GenBank/DDBJ whole genome shotgun (WGS) entry which is preliminary data.</text>
</comment>
<dbReference type="PANTHER" id="PTHR33055">
    <property type="entry name" value="TRANSPOSASE FOR INSERTION SEQUENCE ELEMENT IS1111A"/>
    <property type="match status" value="1"/>
</dbReference>
<dbReference type="RefSeq" id="WP_129255830.1">
    <property type="nucleotide sequence ID" value="NZ_SAXA01000035.1"/>
</dbReference>
<name>A0A4Q1JHI2_9BACT</name>
<dbReference type="NCBIfam" id="NF033542">
    <property type="entry name" value="transpos_IS110"/>
    <property type="match status" value="1"/>
</dbReference>
<accession>A0A4Q1JHI2</accession>
<dbReference type="InterPro" id="IPR002525">
    <property type="entry name" value="Transp_IS110-like_N"/>
</dbReference>
<evidence type="ECO:0000256" key="1">
    <source>
        <dbReference type="SAM" id="Coils"/>
    </source>
</evidence>
<dbReference type="InterPro" id="IPR003346">
    <property type="entry name" value="Transposase_20"/>
</dbReference>